<evidence type="ECO:0000256" key="5">
    <source>
        <dbReference type="ARBA" id="ARBA00022490"/>
    </source>
</evidence>
<keyword evidence="14" id="KW-0460">Magnesium</keyword>
<name>A0A520MHQ0_9GAMM</name>
<keyword evidence="8" id="KW-0819">tRNA processing</keyword>
<dbReference type="InterPro" id="IPR019307">
    <property type="entry name" value="RNA-bd_AU-1/RNase_E/G"/>
</dbReference>
<dbReference type="Gene3D" id="3.40.1260.20">
    <property type="entry name" value="Ribonuclease E, catalytic domain"/>
    <property type="match status" value="1"/>
</dbReference>
<keyword evidence="12" id="KW-0255">Endonuclease</keyword>
<keyword evidence="9" id="KW-0540">Nuclease</keyword>
<dbReference type="InterPro" id="IPR048583">
    <property type="entry name" value="RNase_E_G_thioredoxin-like"/>
</dbReference>
<evidence type="ECO:0000256" key="1">
    <source>
        <dbReference type="ARBA" id="ARBA00001946"/>
    </source>
</evidence>
<accession>A0A520MHQ0</accession>
<dbReference type="Proteomes" id="UP000315889">
    <property type="component" value="Unassembled WGS sequence"/>
</dbReference>
<dbReference type="GO" id="GO:0004519">
    <property type="term" value="F:endonuclease activity"/>
    <property type="evidence" value="ECO:0007669"/>
    <property type="project" value="UniProtKB-KW"/>
</dbReference>
<dbReference type="PANTHER" id="PTHR30001">
    <property type="entry name" value="RIBONUCLEASE"/>
    <property type="match status" value="1"/>
</dbReference>
<dbReference type="SUPFAM" id="SSF50249">
    <property type="entry name" value="Nucleic acid-binding proteins"/>
    <property type="match status" value="1"/>
</dbReference>
<evidence type="ECO:0000256" key="2">
    <source>
        <dbReference type="ARBA" id="ARBA00004496"/>
    </source>
</evidence>
<dbReference type="Pfam" id="PF20833">
    <property type="entry name" value="RNase_E_G_Thio"/>
    <property type="match status" value="1"/>
</dbReference>
<evidence type="ECO:0000256" key="14">
    <source>
        <dbReference type="ARBA" id="ARBA00022842"/>
    </source>
</evidence>
<evidence type="ECO:0000256" key="15">
    <source>
        <dbReference type="ARBA" id="ARBA00022884"/>
    </source>
</evidence>
<dbReference type="AlphaFoldDB" id="A0A520MHQ0"/>
<evidence type="ECO:0000256" key="10">
    <source>
        <dbReference type="ARBA" id="ARBA00022723"/>
    </source>
</evidence>
<dbReference type="NCBIfam" id="TIGR00757">
    <property type="entry name" value="RNaseEG"/>
    <property type="match status" value="1"/>
</dbReference>
<dbReference type="InterPro" id="IPR003029">
    <property type="entry name" value="S1_domain"/>
</dbReference>
<evidence type="ECO:0000256" key="11">
    <source>
        <dbReference type="ARBA" id="ARBA00022730"/>
    </source>
</evidence>
<dbReference type="PROSITE" id="PS50126">
    <property type="entry name" value="S1"/>
    <property type="match status" value="1"/>
</dbReference>
<dbReference type="InterPro" id="IPR012340">
    <property type="entry name" value="NA-bd_OB-fold"/>
</dbReference>
<keyword evidence="10" id="KW-0479">Metal-binding</keyword>
<dbReference type="GO" id="GO:0000049">
    <property type="term" value="F:tRNA binding"/>
    <property type="evidence" value="ECO:0007669"/>
    <property type="project" value="UniProtKB-KW"/>
</dbReference>
<evidence type="ECO:0000313" key="18">
    <source>
        <dbReference type="Proteomes" id="UP000315889"/>
    </source>
</evidence>
<dbReference type="GO" id="GO:0019843">
    <property type="term" value="F:rRNA binding"/>
    <property type="evidence" value="ECO:0007669"/>
    <property type="project" value="UniProtKB-KW"/>
</dbReference>
<evidence type="ECO:0000256" key="4">
    <source>
        <dbReference type="ARBA" id="ARBA00017719"/>
    </source>
</evidence>
<keyword evidence="6" id="KW-0698">rRNA processing</keyword>
<comment type="caution">
    <text evidence="17">The sequence shown here is derived from an EMBL/GenBank/DDBJ whole genome shotgun (WGS) entry which is preliminary data.</text>
</comment>
<dbReference type="Pfam" id="PF10150">
    <property type="entry name" value="RNase_E_G"/>
    <property type="match status" value="1"/>
</dbReference>
<organism evidence="17 18">
    <name type="scientific">SAR92 clade bacterium</name>
    <dbReference type="NCBI Taxonomy" id="2315479"/>
    <lineage>
        <taxon>Bacteria</taxon>
        <taxon>Pseudomonadati</taxon>
        <taxon>Pseudomonadota</taxon>
        <taxon>Gammaproteobacteria</taxon>
        <taxon>Cellvibrionales</taxon>
        <taxon>Porticoccaceae</taxon>
        <taxon>SAR92 clade</taxon>
    </lineage>
</organism>
<dbReference type="GO" id="GO:0006364">
    <property type="term" value="P:rRNA processing"/>
    <property type="evidence" value="ECO:0007669"/>
    <property type="project" value="UniProtKB-KW"/>
</dbReference>
<evidence type="ECO:0000256" key="13">
    <source>
        <dbReference type="ARBA" id="ARBA00022801"/>
    </source>
</evidence>
<comment type="subcellular location">
    <subcellularLocation>
        <location evidence="2">Cytoplasm</location>
    </subcellularLocation>
</comment>
<comment type="similarity">
    <text evidence="3">Belongs to the RNase E/G family. RNase G subfamily.</text>
</comment>
<dbReference type="GO" id="GO:0008033">
    <property type="term" value="P:tRNA processing"/>
    <property type="evidence" value="ECO:0007669"/>
    <property type="project" value="UniProtKB-KW"/>
</dbReference>
<dbReference type="CDD" id="cd04453">
    <property type="entry name" value="S1_RNase_E"/>
    <property type="match status" value="1"/>
</dbReference>
<keyword evidence="7" id="KW-0820">tRNA-binding</keyword>
<evidence type="ECO:0000313" key="17">
    <source>
        <dbReference type="EMBL" id="RZO20758.1"/>
    </source>
</evidence>
<evidence type="ECO:0000256" key="7">
    <source>
        <dbReference type="ARBA" id="ARBA00022555"/>
    </source>
</evidence>
<dbReference type="GO" id="GO:0046872">
    <property type="term" value="F:metal ion binding"/>
    <property type="evidence" value="ECO:0007669"/>
    <property type="project" value="UniProtKB-KW"/>
</dbReference>
<keyword evidence="13" id="KW-0378">Hydrolase</keyword>
<evidence type="ECO:0000256" key="6">
    <source>
        <dbReference type="ARBA" id="ARBA00022552"/>
    </source>
</evidence>
<evidence type="ECO:0000256" key="8">
    <source>
        <dbReference type="ARBA" id="ARBA00022694"/>
    </source>
</evidence>
<dbReference type="EMBL" id="SHBP01000003">
    <property type="protein sequence ID" value="RZO20758.1"/>
    <property type="molecule type" value="Genomic_DNA"/>
</dbReference>
<dbReference type="PANTHER" id="PTHR30001:SF0">
    <property type="entry name" value="RIBONUCLEASE G"/>
    <property type="match status" value="1"/>
</dbReference>
<evidence type="ECO:0000259" key="16">
    <source>
        <dbReference type="PROSITE" id="PS50126"/>
    </source>
</evidence>
<keyword evidence="5" id="KW-0963">Cytoplasm</keyword>
<gene>
    <name evidence="17" type="ORF">EVB03_03355</name>
</gene>
<dbReference type="InterPro" id="IPR004659">
    <property type="entry name" value="RNase_E/G"/>
</dbReference>
<dbReference type="GO" id="GO:0016787">
    <property type="term" value="F:hydrolase activity"/>
    <property type="evidence" value="ECO:0007669"/>
    <property type="project" value="UniProtKB-KW"/>
</dbReference>
<dbReference type="GO" id="GO:0004540">
    <property type="term" value="F:RNA nuclease activity"/>
    <property type="evidence" value="ECO:0007669"/>
    <property type="project" value="InterPro"/>
</dbReference>
<reference evidence="17 18" key="1">
    <citation type="submission" date="2019-02" db="EMBL/GenBank/DDBJ databases">
        <title>Prokaryotic population dynamics and viral predation in marine succession experiment using metagenomics: the confinement effect.</title>
        <authorList>
            <person name="Haro-Moreno J.M."/>
            <person name="Rodriguez-Valera F."/>
            <person name="Lopez-Perez M."/>
        </authorList>
    </citation>
    <scope>NUCLEOTIDE SEQUENCE [LARGE SCALE GENOMIC DNA]</scope>
    <source>
        <strain evidence="17">MED-G170</strain>
    </source>
</reference>
<keyword evidence="11" id="KW-0699">rRNA-binding</keyword>
<evidence type="ECO:0000256" key="12">
    <source>
        <dbReference type="ARBA" id="ARBA00022759"/>
    </source>
</evidence>
<keyword evidence="15" id="KW-0694">RNA-binding</keyword>
<dbReference type="Gene3D" id="2.40.50.140">
    <property type="entry name" value="Nucleic acid-binding proteins"/>
    <property type="match status" value="1"/>
</dbReference>
<protein>
    <recommendedName>
        <fullName evidence="4">Ribonuclease G</fullName>
    </recommendedName>
</protein>
<feature type="domain" description="S1 motif" evidence="16">
    <location>
        <begin position="43"/>
        <end position="125"/>
    </location>
</feature>
<evidence type="ECO:0000256" key="9">
    <source>
        <dbReference type="ARBA" id="ARBA00022722"/>
    </source>
</evidence>
<dbReference type="SMART" id="SM00316">
    <property type="entry name" value="S1"/>
    <property type="match status" value="1"/>
</dbReference>
<proteinExistence type="inferred from homology"/>
<comment type="cofactor">
    <cofactor evidence="1">
        <name>Mg(2+)</name>
        <dbReference type="ChEBI" id="CHEBI:18420"/>
    </cofactor>
</comment>
<sequence length="500" mass="56322">MATNMDCELLINSTPGELRVALLEENVVQEIHIERENESSIVGNIYLGKVVRIMPGLQAAFIDFGASRTGFLHIDDIDPTQQLPKSKASSASVTEIKYLLHDGQSIIVQVVKEPIGDKGARLTAQVSIASRYLVFMPGREGIKISRLIKAKEERERLEEGLISILRECYTDNDTNQGSYIVRSAGQDCDLKVLKSDAQFLQLLWSSLQGKKARAQTPACLYQELSVEQRLIRDIDRTRLTNITVDNHETVSDLHEYCELIDPGLEDFLTYYGDDEPLFRKYKIDEEIDAALHRKVDLAGGGYIVIDQTEALVAIDVNTGASKGRGDPEQTVYETNCQAAKTIARQLRLRNLSGIIVIDFIDMSMTKNQNSVLEILKRAMSSDRIENYVSKFTELGLVQINRQRTYKSLQHVLNDDCSGCAGRGAIKSVETVSYEIWRELSRVSKIYEAKNLKIQAASEVIEYLSMPNRSVLEDFEKSRKCSVHLSLESSFIREKFNIIPV</sequence>
<dbReference type="GO" id="GO:0005737">
    <property type="term" value="C:cytoplasm"/>
    <property type="evidence" value="ECO:0007669"/>
    <property type="project" value="UniProtKB-SubCell"/>
</dbReference>
<evidence type="ECO:0000256" key="3">
    <source>
        <dbReference type="ARBA" id="ARBA00005663"/>
    </source>
</evidence>